<proteinExistence type="inferred from homology"/>
<evidence type="ECO:0000256" key="8">
    <source>
        <dbReference type="PROSITE-ProRule" id="PRU01360"/>
    </source>
</evidence>
<dbReference type="InterPro" id="IPR000531">
    <property type="entry name" value="Beta-barrel_TonB"/>
</dbReference>
<comment type="similarity">
    <text evidence="8 9">Belongs to the TonB-dependent receptor family.</text>
</comment>
<keyword evidence="6 8" id="KW-0472">Membrane</keyword>
<evidence type="ECO:0000259" key="12">
    <source>
        <dbReference type="Pfam" id="PF07715"/>
    </source>
</evidence>
<dbReference type="Pfam" id="PF13715">
    <property type="entry name" value="CarbopepD_reg_2"/>
    <property type="match status" value="1"/>
</dbReference>
<accession>A0A514CMW7</accession>
<keyword evidence="2 8" id="KW-0813">Transport</keyword>
<keyword evidence="5 9" id="KW-0798">TonB box</keyword>
<evidence type="ECO:0000256" key="4">
    <source>
        <dbReference type="ARBA" id="ARBA00022692"/>
    </source>
</evidence>
<dbReference type="InterPro" id="IPR012910">
    <property type="entry name" value="Plug_dom"/>
</dbReference>
<dbReference type="InterPro" id="IPR036942">
    <property type="entry name" value="Beta-barrel_TonB_sf"/>
</dbReference>
<dbReference type="KEGG" id="echi:FKX85_19195"/>
<evidence type="ECO:0000256" key="7">
    <source>
        <dbReference type="ARBA" id="ARBA00023237"/>
    </source>
</evidence>
<feature type="signal peptide" evidence="10">
    <location>
        <begin position="1"/>
        <end position="31"/>
    </location>
</feature>
<keyword evidence="3 8" id="KW-1134">Transmembrane beta strand</keyword>
<feature type="domain" description="TonB-dependent receptor plug" evidence="12">
    <location>
        <begin position="124"/>
        <end position="250"/>
    </location>
</feature>
<evidence type="ECO:0000313" key="14">
    <source>
        <dbReference type="Proteomes" id="UP000316614"/>
    </source>
</evidence>
<keyword evidence="10" id="KW-0732">Signal</keyword>
<evidence type="ECO:0000256" key="5">
    <source>
        <dbReference type="ARBA" id="ARBA00023077"/>
    </source>
</evidence>
<evidence type="ECO:0000256" key="1">
    <source>
        <dbReference type="ARBA" id="ARBA00004571"/>
    </source>
</evidence>
<dbReference type="NCBIfam" id="TIGR04056">
    <property type="entry name" value="OMP_RagA_SusC"/>
    <property type="match status" value="1"/>
</dbReference>
<comment type="subcellular location">
    <subcellularLocation>
        <location evidence="1 8">Cell outer membrane</location>
        <topology evidence="1 8">Multi-pass membrane protein</topology>
    </subcellularLocation>
</comment>
<dbReference type="EMBL" id="CP041253">
    <property type="protein sequence ID" value="QDH81054.1"/>
    <property type="molecule type" value="Genomic_DNA"/>
</dbReference>
<dbReference type="Gene3D" id="2.170.130.10">
    <property type="entry name" value="TonB-dependent receptor, plug domain"/>
    <property type="match status" value="1"/>
</dbReference>
<dbReference type="InterPro" id="IPR039426">
    <property type="entry name" value="TonB-dep_rcpt-like"/>
</dbReference>
<evidence type="ECO:0000256" key="9">
    <source>
        <dbReference type="RuleBase" id="RU003357"/>
    </source>
</evidence>
<reference evidence="13 14" key="1">
    <citation type="submission" date="2019-06" db="EMBL/GenBank/DDBJ databases">
        <title>Echinicola alkalisoli sp. nov. isolated from saline soil.</title>
        <authorList>
            <person name="Sun J.-Q."/>
            <person name="Xu L."/>
        </authorList>
    </citation>
    <scope>NUCLEOTIDE SEQUENCE [LARGE SCALE GENOMIC DNA]</scope>
    <source>
        <strain evidence="13 14">LN3S3</strain>
    </source>
</reference>
<evidence type="ECO:0000259" key="11">
    <source>
        <dbReference type="Pfam" id="PF00593"/>
    </source>
</evidence>
<dbReference type="SUPFAM" id="SSF49464">
    <property type="entry name" value="Carboxypeptidase regulatory domain-like"/>
    <property type="match status" value="1"/>
</dbReference>
<dbReference type="PROSITE" id="PS52016">
    <property type="entry name" value="TONB_DEPENDENT_REC_3"/>
    <property type="match status" value="1"/>
</dbReference>
<dbReference type="InterPro" id="IPR023997">
    <property type="entry name" value="TonB-dep_OMP_SusC/RagA_CS"/>
</dbReference>
<dbReference type="InterPro" id="IPR008969">
    <property type="entry name" value="CarboxyPept-like_regulatory"/>
</dbReference>
<evidence type="ECO:0000256" key="3">
    <source>
        <dbReference type="ARBA" id="ARBA00022452"/>
    </source>
</evidence>
<dbReference type="Pfam" id="PF00593">
    <property type="entry name" value="TonB_dep_Rec_b-barrel"/>
    <property type="match status" value="1"/>
</dbReference>
<evidence type="ECO:0000256" key="10">
    <source>
        <dbReference type="SAM" id="SignalP"/>
    </source>
</evidence>
<dbReference type="AlphaFoldDB" id="A0A514CMW7"/>
<evidence type="ECO:0000256" key="6">
    <source>
        <dbReference type="ARBA" id="ARBA00023136"/>
    </source>
</evidence>
<protein>
    <submittedName>
        <fullName evidence="13">TonB-dependent receptor</fullName>
    </submittedName>
</protein>
<evidence type="ECO:0000256" key="2">
    <source>
        <dbReference type="ARBA" id="ARBA00022448"/>
    </source>
</evidence>
<dbReference type="SUPFAM" id="SSF56935">
    <property type="entry name" value="Porins"/>
    <property type="match status" value="1"/>
</dbReference>
<gene>
    <name evidence="13" type="ORF">FKX85_19195</name>
</gene>
<keyword evidence="7 8" id="KW-0998">Cell outer membrane</keyword>
<dbReference type="Proteomes" id="UP000316614">
    <property type="component" value="Chromosome"/>
</dbReference>
<dbReference type="InterPro" id="IPR023996">
    <property type="entry name" value="TonB-dep_OMP_SusC/RagA"/>
</dbReference>
<keyword evidence="13" id="KW-0675">Receptor</keyword>
<keyword evidence="14" id="KW-1185">Reference proteome</keyword>
<dbReference type="FunFam" id="2.60.40.1120:FF:000003">
    <property type="entry name" value="Outer membrane protein Omp121"/>
    <property type="match status" value="1"/>
</dbReference>
<evidence type="ECO:0000313" key="13">
    <source>
        <dbReference type="EMBL" id="QDH81054.1"/>
    </source>
</evidence>
<dbReference type="NCBIfam" id="TIGR04057">
    <property type="entry name" value="SusC_RagA_signa"/>
    <property type="match status" value="1"/>
</dbReference>
<keyword evidence="4 8" id="KW-0812">Transmembrane</keyword>
<dbReference type="InterPro" id="IPR037066">
    <property type="entry name" value="Plug_dom_sf"/>
</dbReference>
<dbReference type="OrthoDB" id="9768177at2"/>
<dbReference type="FunFam" id="2.170.130.10:FF:000008">
    <property type="entry name" value="SusC/RagA family TonB-linked outer membrane protein"/>
    <property type="match status" value="1"/>
</dbReference>
<name>A0A514CMW7_9BACT</name>
<dbReference type="GO" id="GO:0009279">
    <property type="term" value="C:cell outer membrane"/>
    <property type="evidence" value="ECO:0007669"/>
    <property type="project" value="UniProtKB-SubCell"/>
</dbReference>
<dbReference type="Gene3D" id="2.40.170.20">
    <property type="entry name" value="TonB-dependent receptor, beta-barrel domain"/>
    <property type="match status" value="1"/>
</dbReference>
<dbReference type="Pfam" id="PF07715">
    <property type="entry name" value="Plug"/>
    <property type="match status" value="1"/>
</dbReference>
<dbReference type="RefSeq" id="WP_141616269.1">
    <property type="nucleotide sequence ID" value="NZ_CP041253.1"/>
</dbReference>
<sequence>MKGKILQQQWPMKKGRWLLSILCLMASFSFAQESQISGLVIDREGESLPGVNIVIKGTSSGTVTDLEGKFSIGASSEQVLVFSYLGFTSKEIPVGNQEFINVTLEEDLSDLDEIVVVGYGTVKKSDLTGAVASVKPDELNLGSLQNIDQMMTGRMPGVQINQNSAEPGGSVNVRIRGVGSINAGNEPLYVIDGMPIDNSPSISGSGSGISDNRNPKNPLNLINPNDIASIEVLKDASATAIYGSRGANGVIMITTKRGSQSGTRVTYDFSGSIQHMANKVDLLSSRQFAQVVNDIEESSGQPPIYNMDEVTEQTDWLDEITRTGYIQNHNLSVSGGNEKNSFYSSVSYYNQDGIVVSSGMERLSARVNAEFKPSDKFKYGINLTNSYVKNDNVPFGTGFNASAGVVNSAMEIDPTIDKFNPDGSPLQDFSIDMDNPLIISDVFTEDENTRLLGSVFGEYSIIPDLNVKLTVGFDKLDARKDTYVQSTTKTGIANGSGIGTIITGEKSNKMVEATVNYKKTWSSHQFNFLAGYTFQDFMNKGFSGSIDGFPSDALLTNNFGLGDTERDDLNSYKNSSKLISYLSRINYIYNGKYYFTFSMRADGSSKFGENNKYGYFPSMALSWKLSEEPFLRNSEVISSLKLRTSWGQTGNQSIGNFQSLSTLGAGGLALINGLQQQGITATRIPNPNLKWETTTQTDVGIDLELWHGRVNLVADYFIRNTDDLLLNLPLPKSSGFNSILDNVGAVENKGIELGIETFNIDREKFTWTTSFNFTSVKNEVTDLASSEQILQGGLPFTSDITIVTEGQPLNSYYGHVVDGIWQEGEDIANSAQPNAEPGYPKFRDISGPEGLPDGAITDADKTVIGSPFPDFSLGFRNTFRYDNLSLDVFFAGDFGQQLLNQNLLSSLYPIEVRRNRMAEPLLNRWTPENPSTQWPSGVNPTSYGGSTVNSLSVEDATFVRLRNLRLSYDFNVINHKFIRGANIYLQGSNLLLITDYMGFDPEVNSLNNGSNSARADYNSYPNARTYSLGFRLTF</sequence>
<feature type="chain" id="PRO_5022109012" evidence="10">
    <location>
        <begin position="32"/>
        <end position="1034"/>
    </location>
</feature>
<feature type="domain" description="TonB-dependent receptor-like beta-barrel" evidence="11">
    <location>
        <begin position="419"/>
        <end position="785"/>
    </location>
</feature>
<dbReference type="Gene3D" id="2.60.40.1120">
    <property type="entry name" value="Carboxypeptidase-like, regulatory domain"/>
    <property type="match status" value="1"/>
</dbReference>
<organism evidence="13 14">
    <name type="scientific">Echinicola soli</name>
    <dbReference type="NCBI Taxonomy" id="2591634"/>
    <lineage>
        <taxon>Bacteria</taxon>
        <taxon>Pseudomonadati</taxon>
        <taxon>Bacteroidota</taxon>
        <taxon>Cytophagia</taxon>
        <taxon>Cytophagales</taxon>
        <taxon>Cyclobacteriaceae</taxon>
        <taxon>Echinicola</taxon>
    </lineage>
</organism>